<dbReference type="Gene3D" id="1.10.630.10">
    <property type="entry name" value="Cytochrome P450"/>
    <property type="match status" value="1"/>
</dbReference>
<evidence type="ECO:0000256" key="2">
    <source>
        <dbReference type="ARBA" id="ARBA00003690"/>
    </source>
</evidence>
<keyword evidence="12 15" id="KW-0503">Monooxygenase</keyword>
<dbReference type="OrthoDB" id="6409296at2759"/>
<dbReference type="AlphaFoldDB" id="A0A7R8WI48"/>
<dbReference type="InterPro" id="IPR001128">
    <property type="entry name" value="Cyt_P450"/>
</dbReference>
<comment type="subcellular location">
    <subcellularLocation>
        <location evidence="4">Endoplasmic reticulum membrane</location>
        <topology evidence="4">Peripheral membrane protein</topology>
    </subcellularLocation>
    <subcellularLocation>
        <location evidence="3">Microsome membrane</location>
        <topology evidence="3">Peripheral membrane protein</topology>
    </subcellularLocation>
</comment>
<dbReference type="PANTHER" id="PTHR24300">
    <property type="entry name" value="CYTOCHROME P450 508A4-RELATED"/>
    <property type="match status" value="1"/>
</dbReference>
<evidence type="ECO:0000256" key="8">
    <source>
        <dbReference type="ARBA" id="ARBA00022824"/>
    </source>
</evidence>
<evidence type="ECO:0000256" key="14">
    <source>
        <dbReference type="PIRSR" id="PIRSR602401-1"/>
    </source>
</evidence>
<keyword evidence="6 14" id="KW-0349">Heme</keyword>
<proteinExistence type="inferred from homology"/>
<comment type="cofactor">
    <cofactor evidence="1 14">
        <name>heme</name>
        <dbReference type="ChEBI" id="CHEBI:30413"/>
    </cofactor>
</comment>
<dbReference type="GO" id="GO:0005506">
    <property type="term" value="F:iron ion binding"/>
    <property type="evidence" value="ECO:0007669"/>
    <property type="project" value="InterPro"/>
</dbReference>
<evidence type="ECO:0000256" key="4">
    <source>
        <dbReference type="ARBA" id="ARBA00004406"/>
    </source>
</evidence>
<keyword evidence="11 14" id="KW-0408">Iron</keyword>
<dbReference type="GO" id="GO:0008395">
    <property type="term" value="F:steroid hydroxylase activity"/>
    <property type="evidence" value="ECO:0007669"/>
    <property type="project" value="TreeGrafter"/>
</dbReference>
<keyword evidence="8" id="KW-0256">Endoplasmic reticulum</keyword>
<keyword evidence="10 15" id="KW-0560">Oxidoreductase</keyword>
<evidence type="ECO:0000256" key="1">
    <source>
        <dbReference type="ARBA" id="ARBA00001971"/>
    </source>
</evidence>
<keyword evidence="9" id="KW-0492">Microsome</keyword>
<dbReference type="InterPro" id="IPR017972">
    <property type="entry name" value="Cyt_P450_CS"/>
</dbReference>
<evidence type="ECO:0000256" key="13">
    <source>
        <dbReference type="ARBA" id="ARBA00023136"/>
    </source>
</evidence>
<evidence type="ECO:0000256" key="3">
    <source>
        <dbReference type="ARBA" id="ARBA00004174"/>
    </source>
</evidence>
<comment type="similarity">
    <text evidence="5 15">Belongs to the cytochrome P450 family.</text>
</comment>
<keyword evidence="7 14" id="KW-0479">Metal-binding</keyword>
<dbReference type="SUPFAM" id="SSF48264">
    <property type="entry name" value="Cytochrome P450"/>
    <property type="match status" value="1"/>
</dbReference>
<dbReference type="GO" id="GO:0006082">
    <property type="term" value="P:organic acid metabolic process"/>
    <property type="evidence" value="ECO:0007669"/>
    <property type="project" value="TreeGrafter"/>
</dbReference>
<dbReference type="GO" id="GO:0020037">
    <property type="term" value="F:heme binding"/>
    <property type="evidence" value="ECO:0007669"/>
    <property type="project" value="InterPro"/>
</dbReference>
<accession>A0A7R8WI48</accession>
<dbReference type="EMBL" id="OB662084">
    <property type="protein sequence ID" value="CAD7229473.1"/>
    <property type="molecule type" value="Genomic_DNA"/>
</dbReference>
<dbReference type="GO" id="GO:0006805">
    <property type="term" value="P:xenobiotic metabolic process"/>
    <property type="evidence" value="ECO:0007669"/>
    <property type="project" value="TreeGrafter"/>
</dbReference>
<dbReference type="GO" id="GO:0005789">
    <property type="term" value="C:endoplasmic reticulum membrane"/>
    <property type="evidence" value="ECO:0007669"/>
    <property type="project" value="UniProtKB-SubCell"/>
</dbReference>
<evidence type="ECO:0000256" key="9">
    <source>
        <dbReference type="ARBA" id="ARBA00022848"/>
    </source>
</evidence>
<comment type="function">
    <text evidence="2">May be involved in the metabolism of insect hormones and in the breakdown of synthetic insecticides.</text>
</comment>
<name>A0A7R8WI48_9CRUS</name>
<dbReference type="PRINTS" id="PR00463">
    <property type="entry name" value="EP450I"/>
</dbReference>
<dbReference type="PRINTS" id="PR00385">
    <property type="entry name" value="P450"/>
</dbReference>
<evidence type="ECO:0000256" key="12">
    <source>
        <dbReference type="ARBA" id="ARBA00023033"/>
    </source>
</evidence>
<dbReference type="FunFam" id="1.10.630.10:FF:000238">
    <property type="entry name" value="Cytochrome P450 2A6"/>
    <property type="match status" value="1"/>
</dbReference>
<evidence type="ECO:0000256" key="11">
    <source>
        <dbReference type="ARBA" id="ARBA00023004"/>
    </source>
</evidence>
<sequence length="495" mass="56848">MFSAITLIFTFSILWIIYYIREWWAVWRHMPPGPYGLPLLGYLPFINIKKQVKTFTELKERYGPIFSVTMTHGVYNIHLCDPDIIADAFSRPEFLPRPDSFMFKVPFGGGGLLGNNGQIWQDNRRFTLRTLRDSGFGKTSLNDTATEDVLEVVRIFKEKLGKPIDVGWDLNIAIIRTLWRIVSGIEWGHDDPRIHKLFGMVNDALEGAGEVSLGNFHSGLIRFVPGAKEGYRKIMSLINESDALFQGEIDIHKHEVGFGDYIDRYLEEIKKNGSDHPSFNERELRLNIRSLFGAGSETTSTTIRWALHFLIENPDIQAKAQEEIDRVLGDKQPHLDDKPNLPYLEAVIREVNRMCNVLPLGVFHAVREDVWFRGYLFPAGSWVFGNQELVHKDPKFFPDPEKFDPQRFLDEEGQLRKSVPGYMPFGAGKRQCLGESLAKLQLFLYLATLLQTFKFSKPKKIFHSYIDVSPTFGLINHPPPFSLIIHERTKNESDC</sequence>
<gene>
    <name evidence="16" type="ORF">CTOB1V02_LOCUS7342</name>
</gene>
<dbReference type="InterPro" id="IPR050182">
    <property type="entry name" value="Cytochrome_P450_fam2"/>
</dbReference>
<evidence type="ECO:0000313" key="16">
    <source>
        <dbReference type="EMBL" id="CAD7229473.1"/>
    </source>
</evidence>
<dbReference type="InterPro" id="IPR002401">
    <property type="entry name" value="Cyt_P450_E_grp-I"/>
</dbReference>
<reference evidence="16" key="1">
    <citation type="submission" date="2020-11" db="EMBL/GenBank/DDBJ databases">
        <authorList>
            <person name="Tran Van P."/>
        </authorList>
    </citation>
    <scope>NUCLEOTIDE SEQUENCE</scope>
</reference>
<protein>
    <submittedName>
        <fullName evidence="16">Uncharacterized protein</fullName>
    </submittedName>
</protein>
<evidence type="ECO:0000256" key="5">
    <source>
        <dbReference type="ARBA" id="ARBA00010617"/>
    </source>
</evidence>
<dbReference type="Pfam" id="PF00067">
    <property type="entry name" value="p450"/>
    <property type="match status" value="1"/>
</dbReference>
<keyword evidence="13" id="KW-0472">Membrane</keyword>
<evidence type="ECO:0000256" key="10">
    <source>
        <dbReference type="ARBA" id="ARBA00023002"/>
    </source>
</evidence>
<dbReference type="InterPro" id="IPR036396">
    <property type="entry name" value="Cyt_P450_sf"/>
</dbReference>
<organism evidence="16">
    <name type="scientific">Cyprideis torosa</name>
    <dbReference type="NCBI Taxonomy" id="163714"/>
    <lineage>
        <taxon>Eukaryota</taxon>
        <taxon>Metazoa</taxon>
        <taxon>Ecdysozoa</taxon>
        <taxon>Arthropoda</taxon>
        <taxon>Crustacea</taxon>
        <taxon>Oligostraca</taxon>
        <taxon>Ostracoda</taxon>
        <taxon>Podocopa</taxon>
        <taxon>Podocopida</taxon>
        <taxon>Cytherocopina</taxon>
        <taxon>Cytheroidea</taxon>
        <taxon>Cytherideidae</taxon>
        <taxon>Cyprideis</taxon>
    </lineage>
</organism>
<dbReference type="PROSITE" id="PS00086">
    <property type="entry name" value="CYTOCHROME_P450"/>
    <property type="match status" value="1"/>
</dbReference>
<dbReference type="PANTHER" id="PTHR24300:SF403">
    <property type="entry name" value="CYTOCHROME P450 306A1"/>
    <property type="match status" value="1"/>
</dbReference>
<evidence type="ECO:0000256" key="6">
    <source>
        <dbReference type="ARBA" id="ARBA00022617"/>
    </source>
</evidence>
<dbReference type="GO" id="GO:0016712">
    <property type="term" value="F:oxidoreductase activity, acting on paired donors, with incorporation or reduction of molecular oxygen, reduced flavin or flavoprotein as one donor, and incorporation of one atom of oxygen"/>
    <property type="evidence" value="ECO:0007669"/>
    <property type="project" value="TreeGrafter"/>
</dbReference>
<evidence type="ECO:0000256" key="15">
    <source>
        <dbReference type="RuleBase" id="RU000461"/>
    </source>
</evidence>
<feature type="binding site" description="axial binding residue" evidence="14">
    <location>
        <position position="432"/>
    </location>
    <ligand>
        <name>heme</name>
        <dbReference type="ChEBI" id="CHEBI:30413"/>
    </ligand>
    <ligandPart>
        <name>Fe</name>
        <dbReference type="ChEBI" id="CHEBI:18248"/>
    </ligandPart>
</feature>
<evidence type="ECO:0000256" key="7">
    <source>
        <dbReference type="ARBA" id="ARBA00022723"/>
    </source>
</evidence>